<proteinExistence type="predicted"/>
<dbReference type="GO" id="GO:1990351">
    <property type="term" value="C:transporter complex"/>
    <property type="evidence" value="ECO:0007669"/>
    <property type="project" value="TreeGrafter"/>
</dbReference>
<evidence type="ECO:0000256" key="2">
    <source>
        <dbReference type="SAM" id="SignalP"/>
    </source>
</evidence>
<evidence type="ECO:0000313" key="4">
    <source>
        <dbReference type="Proteomes" id="UP000003571"/>
    </source>
</evidence>
<dbReference type="OrthoDB" id="353610at2"/>
<dbReference type="GO" id="GO:0009279">
    <property type="term" value="C:cell outer membrane"/>
    <property type="evidence" value="ECO:0007669"/>
    <property type="project" value="TreeGrafter"/>
</dbReference>
<feature type="signal peptide" evidence="2">
    <location>
        <begin position="1"/>
        <end position="29"/>
    </location>
</feature>
<dbReference type="Proteomes" id="UP000003571">
    <property type="component" value="Unassembled WGS sequence"/>
</dbReference>
<dbReference type="Gene3D" id="2.60.450.10">
    <property type="entry name" value="Lipopolysaccharide (LPS) transport protein A like domain"/>
    <property type="match status" value="1"/>
</dbReference>
<evidence type="ECO:0000313" key="3">
    <source>
        <dbReference type="EMBL" id="EIC01499.1"/>
    </source>
</evidence>
<accession>H7ELF8</accession>
<dbReference type="PATRIC" id="fig|907348.3.peg.1744"/>
<dbReference type="STRING" id="907348.TresaDRAFT_1108"/>
<feature type="region of interest" description="Disordered" evidence="1">
    <location>
        <begin position="523"/>
        <end position="579"/>
    </location>
</feature>
<keyword evidence="4" id="KW-1185">Reference proteome</keyword>
<feature type="compositionally biased region" description="Basic and acidic residues" evidence="1">
    <location>
        <begin position="539"/>
        <end position="577"/>
    </location>
</feature>
<organism evidence="3 4">
    <name type="scientific">Treponema saccharophilum DSM 2985</name>
    <dbReference type="NCBI Taxonomy" id="907348"/>
    <lineage>
        <taxon>Bacteria</taxon>
        <taxon>Pseudomonadati</taxon>
        <taxon>Spirochaetota</taxon>
        <taxon>Spirochaetia</taxon>
        <taxon>Spirochaetales</taxon>
        <taxon>Treponemataceae</taxon>
        <taxon>Treponema</taxon>
    </lineage>
</organism>
<reference evidence="3 4" key="1">
    <citation type="submission" date="2011-09" db="EMBL/GenBank/DDBJ databases">
        <title>The draft genome of Treponema saccharophilum DSM 2985.</title>
        <authorList>
            <consortium name="US DOE Joint Genome Institute (JGI-PGF)"/>
            <person name="Lucas S."/>
            <person name="Copeland A."/>
            <person name="Lapidus A."/>
            <person name="Glavina del Rio T."/>
            <person name="Dalin E."/>
            <person name="Tice H."/>
            <person name="Bruce D."/>
            <person name="Goodwin L."/>
            <person name="Pitluck S."/>
            <person name="Peters L."/>
            <person name="Kyrpides N."/>
            <person name="Mavromatis K."/>
            <person name="Ivanova N."/>
            <person name="Markowitz V."/>
            <person name="Cheng J.-F."/>
            <person name="Hugenholtz P."/>
            <person name="Woyke T."/>
            <person name="Wu D."/>
            <person name="Gronow S."/>
            <person name="Wellnitz S."/>
            <person name="Brambilla E."/>
            <person name="Klenk H.-P."/>
            <person name="Eisen J.A."/>
        </authorList>
    </citation>
    <scope>NUCLEOTIDE SEQUENCE [LARGE SCALE GENOMIC DNA]</scope>
    <source>
        <strain evidence="3 4">DSM 2985</strain>
    </source>
</reference>
<name>H7ELF8_9SPIR</name>
<dbReference type="PANTHER" id="PTHR30189:SF1">
    <property type="entry name" value="LPS-ASSEMBLY PROTEIN LPTD"/>
    <property type="match status" value="1"/>
</dbReference>
<keyword evidence="2" id="KW-0732">Signal</keyword>
<feature type="chain" id="PRO_5003609793" description="LPS-assembly protein LptD" evidence="2">
    <location>
        <begin position="30"/>
        <end position="1105"/>
    </location>
</feature>
<protein>
    <recommendedName>
        <fullName evidence="5">LPS-assembly protein LptD</fullName>
    </recommendedName>
</protein>
<dbReference type="InterPro" id="IPR050218">
    <property type="entry name" value="LptD"/>
</dbReference>
<dbReference type="PANTHER" id="PTHR30189">
    <property type="entry name" value="LPS-ASSEMBLY PROTEIN"/>
    <property type="match status" value="1"/>
</dbReference>
<comment type="caution">
    <text evidence="3">The sequence shown here is derived from an EMBL/GenBank/DDBJ whole genome shotgun (WGS) entry which is preliminary data.</text>
</comment>
<sequence>MIFRGVRSFSRARVLAVLSLLLLCLPLPADDGTSVIKIESAQKTEYRKDKDAGSDTIVLTGDVKVSVSRGGTTTRISADRINFNRANDMIFAEGNVTLAQSSGDASGGETVTAESLLFNTATLEGVFDNGRAVQTSSDALNLPSGSTLIVASDVFGRDSGGTIAFKSGNLTFCDDENPHWRILASRIWLLPGGEFAFLNAVLFVGRVPLLWLPAFYYPKDELVFNPSFGHKARTGYFVNTTTYIFGRKTNSSATTDSDDDDKINFFSLMNTSSMKKQVREGLVLHNLDEDFKGDTAHYAKIMADYYANLGFMTGFDMNLVPGTYVTSLAASAEIAFSNTVFKSSSGTYLPYNDAGDKISDSSNFMGFRAPFRFRTNLKMTMAKPFSLTLSMPIYSDPFFVYDFDDRVESMDWIDYAMSGGNSDDDDDDDDVTETSSFSWNLSGSHTFKLPESVSPFISSLSISSFSSSVTYSSKANSKLSERDEYSADKTWATYTPERKFYYPSQVNPFKVTAKVAGTLVKIPASQTQKKSSEAPKLSLPDEFKTEEDRKKEPEAEENEKKADEDEKDDSGGEEKTALPESALPLLSVPSFSTTAVSGLTYSLGYTVTPDFSSQFSYLASEIATPDDFSWSDMQSTYVQVKSPVVLTSALGFRDSFFSMSNSFTFNPVYQKHPYLSGYYYDDDGNMTTSGKSIMTADYKARKLDLTGTNSLTLKPFCYTEHFANTAISWNSTVKMIETKYISEDDEEPEWEYLTMQLWSEDCVTAHTLSATLAATEFDKKLSQSFTLSSTLRPQPDAYKGTLSLSFPFVTFSASGGIKENTSENTGSGEWHYWVKDDLSQSLSVSAFSGKLKFTQSYIYDFEEREHESLKFSLSGYGMQLSYTASYVAGYTFNVVRDANGTITSRKGWKANSSDDKSFQPYQLSLAYTNSSGSFKWMAGRIALAPTLSASIVYDFLRPTSSYMVFKPGVTFKVSEFLDLSFSAESRNSSIFRYFCADDEFDFYYGSNGERSIFRDLVDSLRFDSDEKRKASAFKMKSISVTATHDLDDWDFSFSLSISPKYVSATSSSPAHYDFSPYASFSVSWRPLSSMKTQIVDDYGEWKLNP</sequence>
<dbReference type="RefSeq" id="WP_002704769.1">
    <property type="nucleotide sequence ID" value="NZ_AGRW01000049.1"/>
</dbReference>
<evidence type="ECO:0000256" key="1">
    <source>
        <dbReference type="SAM" id="MobiDB-lite"/>
    </source>
</evidence>
<dbReference type="eggNOG" id="COG1452">
    <property type="taxonomic scope" value="Bacteria"/>
</dbReference>
<dbReference type="EMBL" id="AGRW01000049">
    <property type="protein sequence ID" value="EIC01499.1"/>
    <property type="molecule type" value="Genomic_DNA"/>
</dbReference>
<gene>
    <name evidence="3" type="ORF">TresaDRAFT_1108</name>
</gene>
<dbReference type="AlphaFoldDB" id="H7ELF8"/>
<evidence type="ECO:0008006" key="5">
    <source>
        <dbReference type="Google" id="ProtNLM"/>
    </source>
</evidence>